<dbReference type="Proteomes" id="UP000248484">
    <property type="component" value="Unplaced"/>
</dbReference>
<organism evidence="2 4">
    <name type="scientific">Physeter macrocephalus</name>
    <name type="common">Sperm whale</name>
    <name type="synonym">Physeter catodon</name>
    <dbReference type="NCBI Taxonomy" id="9755"/>
    <lineage>
        <taxon>Eukaryota</taxon>
        <taxon>Metazoa</taxon>
        <taxon>Chordata</taxon>
        <taxon>Craniata</taxon>
        <taxon>Vertebrata</taxon>
        <taxon>Euteleostomi</taxon>
        <taxon>Mammalia</taxon>
        <taxon>Eutheria</taxon>
        <taxon>Laurasiatheria</taxon>
        <taxon>Artiodactyla</taxon>
        <taxon>Whippomorpha</taxon>
        <taxon>Cetacea</taxon>
        <taxon>Odontoceti</taxon>
        <taxon>Physeteridae</taxon>
        <taxon>Physeter</taxon>
    </lineage>
</organism>
<protein>
    <submittedName>
        <fullName evidence="3 4">G-protein coupled receptor 20 isoform X2</fullName>
    </submittedName>
</protein>
<feature type="compositionally biased region" description="Pro residues" evidence="1">
    <location>
        <begin position="188"/>
        <end position="202"/>
    </location>
</feature>
<name>A0A455ATU5_PHYMC</name>
<feature type="compositionally biased region" description="Basic residues" evidence="1">
    <location>
        <begin position="176"/>
        <end position="187"/>
    </location>
</feature>
<dbReference type="GeneID" id="102982635"/>
<evidence type="ECO:0000313" key="3">
    <source>
        <dbReference type="RefSeq" id="XP_028339558.1"/>
    </source>
</evidence>
<dbReference type="RefSeq" id="XP_028339559.1">
    <property type="nucleotide sequence ID" value="XM_028483758.2"/>
</dbReference>
<sequence>MLGHNVAPGRSTASGMRVPLRGHIHPRDTHEGTQTETQTTHVRDLGHGPPHPGPEQANGTGEQRGNPDLHGAAGMARGSPGCLCPLPGRKPTCVCPRLLQHTLSASRALQGPGSLPTEDAVGDRVPGWSRCAPSPSRVVQLRLCPPCLSFLLCLAGPADSAAPGSLPQGPEPRSSGGRRGRGRRPPRPHPAPAPTPPLPLPKRSPERGPDVSPQEGEVRREAGVSGPQSRSRGRLLSTRAKLRAKPREAAPGTPTARGSWSGCRSPAQGGVNRAPHQLLQP</sequence>
<evidence type="ECO:0000313" key="4">
    <source>
        <dbReference type="RefSeq" id="XP_028339559.1"/>
    </source>
</evidence>
<feature type="region of interest" description="Disordered" evidence="1">
    <location>
        <begin position="160"/>
        <end position="281"/>
    </location>
</feature>
<keyword evidence="2" id="KW-1185">Reference proteome</keyword>
<gene>
    <name evidence="3 4" type="primary">GPR20</name>
</gene>
<dbReference type="AlphaFoldDB" id="A0A455ATU5"/>
<feature type="region of interest" description="Disordered" evidence="1">
    <location>
        <begin position="1"/>
        <end position="74"/>
    </location>
</feature>
<accession>A0A455ATU5</accession>
<dbReference type="RefSeq" id="XP_028339558.1">
    <property type="nucleotide sequence ID" value="XM_028483757.2"/>
</dbReference>
<keyword evidence="3 4" id="KW-0675">Receptor</keyword>
<evidence type="ECO:0000313" key="2">
    <source>
        <dbReference type="Proteomes" id="UP000248484"/>
    </source>
</evidence>
<reference evidence="3 4" key="1">
    <citation type="submission" date="2025-04" db="UniProtKB">
        <authorList>
            <consortium name="RefSeq"/>
        </authorList>
    </citation>
    <scope>IDENTIFICATION</scope>
    <source>
        <tissue evidence="3 4">Muscle</tissue>
    </source>
</reference>
<proteinExistence type="predicted"/>
<evidence type="ECO:0000256" key="1">
    <source>
        <dbReference type="SAM" id="MobiDB-lite"/>
    </source>
</evidence>
<dbReference type="CTD" id="2843"/>